<accession>A0A516R2Q5</accession>
<dbReference type="AlphaFoldDB" id="A0A516R2Q5"/>
<keyword evidence="2" id="KW-1133">Transmembrane helix</keyword>
<feature type="transmembrane region" description="Helical" evidence="2">
    <location>
        <begin position="103"/>
        <end position="120"/>
    </location>
</feature>
<name>A0A516R2Q5_STRST</name>
<keyword evidence="2" id="KW-0472">Membrane</keyword>
<organism evidence="3 4">
    <name type="scientific">Streptomyces spectabilis</name>
    <dbReference type="NCBI Taxonomy" id="68270"/>
    <lineage>
        <taxon>Bacteria</taxon>
        <taxon>Bacillati</taxon>
        <taxon>Actinomycetota</taxon>
        <taxon>Actinomycetes</taxon>
        <taxon>Kitasatosporales</taxon>
        <taxon>Streptomycetaceae</taxon>
        <taxon>Streptomyces</taxon>
    </lineage>
</organism>
<proteinExistence type="predicted"/>
<keyword evidence="2" id="KW-0812">Transmembrane</keyword>
<dbReference type="EMBL" id="CP040916">
    <property type="protein sequence ID" value="QDQ09939.1"/>
    <property type="molecule type" value="Genomic_DNA"/>
</dbReference>
<evidence type="ECO:0008006" key="5">
    <source>
        <dbReference type="Google" id="ProtNLM"/>
    </source>
</evidence>
<evidence type="ECO:0000256" key="1">
    <source>
        <dbReference type="SAM" id="MobiDB-lite"/>
    </source>
</evidence>
<gene>
    <name evidence="3" type="ORF">FH965_04670</name>
</gene>
<dbReference type="Proteomes" id="UP000316806">
    <property type="component" value="Chromosome"/>
</dbReference>
<protein>
    <recommendedName>
        <fullName evidence="5">Histidine kinase</fullName>
    </recommendedName>
</protein>
<reference evidence="3 4" key="1">
    <citation type="journal article" date="2019" name="J. Ind. Microbiol. Biotechnol.">
        <title>The complete genomic sequence of Streptomyces spectabilis NRRL-2792 and identification of secondary metabolite biosynthetic gene clusters.</title>
        <authorList>
            <person name="Sinha A."/>
            <person name="Phillips-Salemka S."/>
            <person name="Niraula T.A."/>
            <person name="Short K.A."/>
            <person name="Niraula N.P."/>
        </authorList>
    </citation>
    <scope>NUCLEOTIDE SEQUENCE [LARGE SCALE GENOMIC DNA]</scope>
    <source>
        <strain evidence="3 4">NRRL 2792</strain>
    </source>
</reference>
<feature type="region of interest" description="Disordered" evidence="1">
    <location>
        <begin position="246"/>
        <end position="287"/>
    </location>
</feature>
<feature type="transmembrane region" description="Helical" evidence="2">
    <location>
        <begin position="132"/>
        <end position="155"/>
    </location>
</feature>
<evidence type="ECO:0000256" key="2">
    <source>
        <dbReference type="SAM" id="Phobius"/>
    </source>
</evidence>
<sequence>MPRARWAPPEALGSRATGMVVRVGDSPRTVIAPFSGAPFGDGAAAPATVLAVPLAVSPAWAAATVAGALPFAWLAALGLAWTAELAALYAVGAHGPARATWPAPVAVGVAGGAVLGFAVASDPAESAGPGTVALLTALGLVTVPWLLPVWGLGLLTRARRGDGGRWERRVLDAMAVRVGEAVTDERHRVATGLHGTVVEHTARLVSRAEAGLSTPEDRRAALAAMTAAARGALAGLRDLLDAMDAARLPNSHPPRPRDRLGGIPDSTTAPPPGDRPEAPGRGRARHR</sequence>
<dbReference type="RefSeq" id="WP_144001515.1">
    <property type="nucleotide sequence ID" value="NZ_CP040916.1"/>
</dbReference>
<evidence type="ECO:0000313" key="4">
    <source>
        <dbReference type="Proteomes" id="UP000316806"/>
    </source>
</evidence>
<evidence type="ECO:0000313" key="3">
    <source>
        <dbReference type="EMBL" id="QDQ09939.1"/>
    </source>
</evidence>